<dbReference type="Pfam" id="PF23232">
    <property type="entry name" value="AAA_lid_13"/>
    <property type="match status" value="1"/>
</dbReference>
<evidence type="ECO:0000313" key="4">
    <source>
        <dbReference type="Proteomes" id="UP001590951"/>
    </source>
</evidence>
<dbReference type="EMBL" id="JBHFEH010000001">
    <property type="protein sequence ID" value="KAL2059027.1"/>
    <property type="molecule type" value="Genomic_DNA"/>
</dbReference>
<feature type="compositionally biased region" description="Basic and acidic residues" evidence="1">
    <location>
        <begin position="906"/>
        <end position="924"/>
    </location>
</feature>
<reference evidence="3 4" key="1">
    <citation type="submission" date="2024-09" db="EMBL/GenBank/DDBJ databases">
        <title>Rethinking Asexuality: The Enigmatic Case of Functional Sexual Genes in Lepraria (Stereocaulaceae).</title>
        <authorList>
            <person name="Doellman M."/>
            <person name="Sun Y."/>
            <person name="Barcenas-Pena A."/>
            <person name="Lumbsch H.T."/>
            <person name="Grewe F."/>
        </authorList>
    </citation>
    <scope>NUCLEOTIDE SEQUENCE [LARGE SCALE GENOMIC DNA]</scope>
    <source>
        <strain evidence="3 4">Grewe 0041</strain>
    </source>
</reference>
<feature type="domain" description="AAA+ ATPase" evidence="2">
    <location>
        <begin position="674"/>
        <end position="801"/>
    </location>
</feature>
<dbReference type="InterPro" id="IPR003959">
    <property type="entry name" value="ATPase_AAA_core"/>
</dbReference>
<feature type="region of interest" description="Disordered" evidence="1">
    <location>
        <begin position="269"/>
        <end position="294"/>
    </location>
</feature>
<keyword evidence="4" id="KW-1185">Reference proteome</keyword>
<feature type="region of interest" description="Disordered" evidence="1">
    <location>
        <begin position="1"/>
        <end position="47"/>
    </location>
</feature>
<dbReference type="CDD" id="cd19481">
    <property type="entry name" value="RecA-like_protease"/>
    <property type="match status" value="1"/>
</dbReference>
<dbReference type="InterPro" id="IPR056599">
    <property type="entry name" value="AAA_lid_fung"/>
</dbReference>
<proteinExistence type="predicted"/>
<protein>
    <recommendedName>
        <fullName evidence="2">AAA+ ATPase domain-containing protein</fullName>
    </recommendedName>
</protein>
<dbReference type="InterPro" id="IPR054289">
    <property type="entry name" value="DUF7025"/>
</dbReference>
<evidence type="ECO:0000256" key="1">
    <source>
        <dbReference type="SAM" id="MobiDB-lite"/>
    </source>
</evidence>
<evidence type="ECO:0000313" key="3">
    <source>
        <dbReference type="EMBL" id="KAL2059027.1"/>
    </source>
</evidence>
<feature type="region of interest" description="Disordered" evidence="1">
    <location>
        <begin position="906"/>
        <end position="984"/>
    </location>
</feature>
<gene>
    <name evidence="3" type="ORF">ABVK25_000319</name>
</gene>
<dbReference type="Proteomes" id="UP001590951">
    <property type="component" value="Unassembled WGS sequence"/>
</dbReference>
<dbReference type="InterPro" id="IPR003593">
    <property type="entry name" value="AAA+_ATPase"/>
</dbReference>
<evidence type="ECO:0000259" key="2">
    <source>
        <dbReference type="SMART" id="SM00382"/>
    </source>
</evidence>
<dbReference type="SUPFAM" id="SSF52540">
    <property type="entry name" value="P-loop containing nucleoside triphosphate hydrolases"/>
    <property type="match status" value="1"/>
</dbReference>
<dbReference type="SMART" id="SM00382">
    <property type="entry name" value="AAA"/>
    <property type="match status" value="1"/>
</dbReference>
<dbReference type="Pfam" id="PF00004">
    <property type="entry name" value="AAA"/>
    <property type="match status" value="1"/>
</dbReference>
<organism evidence="3 4">
    <name type="scientific">Lepraria finkii</name>
    <dbReference type="NCBI Taxonomy" id="1340010"/>
    <lineage>
        <taxon>Eukaryota</taxon>
        <taxon>Fungi</taxon>
        <taxon>Dikarya</taxon>
        <taxon>Ascomycota</taxon>
        <taxon>Pezizomycotina</taxon>
        <taxon>Lecanoromycetes</taxon>
        <taxon>OSLEUM clade</taxon>
        <taxon>Lecanoromycetidae</taxon>
        <taxon>Lecanorales</taxon>
        <taxon>Lecanorineae</taxon>
        <taxon>Stereocaulaceae</taxon>
        <taxon>Lepraria</taxon>
    </lineage>
</organism>
<dbReference type="PANTHER" id="PTHR46411:SF2">
    <property type="entry name" value="AAA+ ATPASE DOMAIN-CONTAINING PROTEIN"/>
    <property type="match status" value="1"/>
</dbReference>
<dbReference type="InterPro" id="IPR027417">
    <property type="entry name" value="P-loop_NTPase"/>
</dbReference>
<comment type="caution">
    <text evidence="3">The sequence shown here is derived from an EMBL/GenBank/DDBJ whole genome shotgun (WGS) entry which is preliminary data.</text>
</comment>
<accession>A0ABR4BNV3</accession>
<feature type="compositionally biased region" description="Basic residues" evidence="1">
    <location>
        <begin position="955"/>
        <end position="971"/>
    </location>
</feature>
<dbReference type="PANTHER" id="PTHR46411">
    <property type="entry name" value="FAMILY ATPASE, PUTATIVE-RELATED"/>
    <property type="match status" value="1"/>
</dbReference>
<name>A0ABR4BNV3_9LECA</name>
<sequence>MPSTGLSSPDEEIEHTQNTTRLSTPRTSISSPIDTNDPFEGPKHRKSSFVRFSKDAKTLSGEEVLCSPISALKDGHSLPSEEEDRAKNSTQTYVDSLEERLNLLENRLQALDFPRPLDFSEKGDESSELSALSIEPQWMTWQEYVGPATKATSILEVLFEKPHTNIRRKASMTQPTAESASKAPEKVVKNAVRNIERIRIRSPHIISTLQLISEQTFPNSSCYIIHRPFKILLFYEEAIQDYLAEMEAIFKETTNCTLGEQCKGSISLEDTKLGSGDPRQAFPEHNSSSVDTDGEECKHEISEDLLSQKEAIIHLRAMIAFMKDDMREIFARHRRLRSSKAGVIAFHDLWHLFMAGDLVVENIESNPATPKFYRVSILPVCDLFSSRRPVKKLRLRSEGAHQQVESVYKEEPMSYLNVDLFYFDFDGTKFGPVETRIRIVSYEGEKNITDLPLYPVRFRNDCEKLKSEMLERGMKFRELSDVGNPAHREYNGLSVVEPQEQIDSQVIVDMNLAYRLHPEHVPKFGLKSWIEDDARIVTEACGVPGCTDCFKERFMFDDHRIDRQRTVEFIKAFGSLLRTFNDSEELPEELMMLLPNRVNACVLRTRNSYFLDIDHVYPLKRHSEGFEQLILPDGFARLVEGLVQAHSPRDKLTVTGPAPQEPEHQVDLVHGKGKGLIILLHGAPGVGKTSTAECVADYTQRPLFPITCGDIGETAKEVEHNLDQNFSLAHRWGCVLLLDEADVFLQARDKEDMRRNSVVSVFLRVLEYYSGILFLTTNKVGHFDEAFKSRIHVSLYYPPLDKESTMQIWKMNLNRLVANKQHLKFDRKKIESYAKRHYKNLTKSNRATWNGRQIKNAFQTAIALAEFDAKDKHQAKPVLTTEHFDVVARASEGFDYYLSRIHGTDADRARRDGQRDDDLRDMRSRSALFPGPSSKPSKKYESSSSSSSEDSDAKGKKKRRKEKEKKAKKMAKAKDSSTEESDSG</sequence>
<dbReference type="Gene3D" id="3.40.50.300">
    <property type="entry name" value="P-loop containing nucleotide triphosphate hydrolases"/>
    <property type="match status" value="1"/>
</dbReference>
<feature type="compositionally biased region" description="Polar residues" evidence="1">
    <location>
        <begin position="16"/>
        <end position="34"/>
    </location>
</feature>
<dbReference type="Pfam" id="PF22942">
    <property type="entry name" value="DUF7025"/>
    <property type="match status" value="1"/>
</dbReference>